<name>A0ABV5RM46_9ACTN</name>
<reference evidence="2 3" key="1">
    <citation type="submission" date="2024-09" db="EMBL/GenBank/DDBJ databases">
        <authorList>
            <person name="Sun Q."/>
            <person name="Mori K."/>
        </authorList>
    </citation>
    <scope>NUCLEOTIDE SEQUENCE [LARGE SCALE GENOMIC DNA]</scope>
    <source>
        <strain evidence="2 3">JCM 3331</strain>
    </source>
</reference>
<organism evidence="2 3">
    <name type="scientific">Streptomyces yanii</name>
    <dbReference type="NCBI Taxonomy" id="78510"/>
    <lineage>
        <taxon>Bacteria</taxon>
        <taxon>Bacillati</taxon>
        <taxon>Actinomycetota</taxon>
        <taxon>Actinomycetes</taxon>
        <taxon>Kitasatosporales</taxon>
        <taxon>Streptomycetaceae</taxon>
        <taxon>Streptomyces</taxon>
    </lineage>
</organism>
<keyword evidence="1" id="KW-0472">Membrane</keyword>
<keyword evidence="1" id="KW-1133">Transmembrane helix</keyword>
<gene>
    <name evidence="2" type="ORF">ACFFTL_43540</name>
</gene>
<protein>
    <submittedName>
        <fullName evidence="2">Uncharacterized protein</fullName>
    </submittedName>
</protein>
<evidence type="ECO:0000313" key="3">
    <source>
        <dbReference type="Proteomes" id="UP001589710"/>
    </source>
</evidence>
<dbReference type="Proteomes" id="UP001589710">
    <property type="component" value="Unassembled WGS sequence"/>
</dbReference>
<evidence type="ECO:0000313" key="2">
    <source>
        <dbReference type="EMBL" id="MFB9578944.1"/>
    </source>
</evidence>
<evidence type="ECO:0000256" key="1">
    <source>
        <dbReference type="SAM" id="Phobius"/>
    </source>
</evidence>
<accession>A0ABV5RM46</accession>
<keyword evidence="1" id="KW-0812">Transmembrane</keyword>
<feature type="transmembrane region" description="Helical" evidence="1">
    <location>
        <begin position="24"/>
        <end position="48"/>
    </location>
</feature>
<sequence>MFRYAFLAAQSAVADAPKAAVVPSFLAATAITAAAAAVDAAAFSAAAAPIGGARS</sequence>
<keyword evidence="3" id="KW-1185">Reference proteome</keyword>
<dbReference type="RefSeq" id="WP_345511820.1">
    <property type="nucleotide sequence ID" value="NZ_BAAAXD010000012.1"/>
</dbReference>
<dbReference type="EMBL" id="JBHMCG010000203">
    <property type="protein sequence ID" value="MFB9578944.1"/>
    <property type="molecule type" value="Genomic_DNA"/>
</dbReference>
<proteinExistence type="predicted"/>
<comment type="caution">
    <text evidence="2">The sequence shown here is derived from an EMBL/GenBank/DDBJ whole genome shotgun (WGS) entry which is preliminary data.</text>
</comment>